<proteinExistence type="predicted"/>
<dbReference type="PATRIC" id="fig|1261.5.peg.138"/>
<reference evidence="1 2" key="1">
    <citation type="submission" date="2016-02" db="EMBL/GenBank/DDBJ databases">
        <authorList>
            <person name="Wen L."/>
            <person name="He K."/>
            <person name="Yang H."/>
        </authorList>
    </citation>
    <scope>NUCLEOTIDE SEQUENCE [LARGE SCALE GENOMIC DNA]</scope>
    <source>
        <strain evidence="1 2">MJR8628A</strain>
    </source>
</reference>
<dbReference type="AlphaFoldDB" id="A0A135YZ93"/>
<comment type="caution">
    <text evidence="1">The sequence shown here is derived from an EMBL/GenBank/DDBJ whole genome shotgun (WGS) entry which is preliminary data.</text>
</comment>
<dbReference type="EMBL" id="LSQZ01000003">
    <property type="protein sequence ID" value="KXI14681.1"/>
    <property type="molecule type" value="Genomic_DNA"/>
</dbReference>
<dbReference type="STRING" id="1261.HMPREF3195_00136"/>
<sequence>MGIFNKMIGVFTGNNKSMLDAMPEGDFTLEGITLPITTEQIYLEYAISMCINKIANALSQCTIETYEKGQIRKGEVWYQFNVEPNLNQNISDFWNKLVLEMVVNPHGALIVQSFEGYWIIADSYSVSEKALKENIYRDVRVGDFAFNREFRESDVLHLKLSNKNVKQLVGSVYSVFGKVLTSAIRNYNRKNARKVFVNIDTMFEAFKKEIDEKTGKTEYDLRLDDLFKNRLVGYFSESDSATPIEKGLEIEDKTAELNGTGAKYRETDDIRGAFDDIINMVADIFNIPRGLLKGDTADVETMTDNFITFCVNPIAGQIEDEINRKLYGKTAVLEDTKMRIKTSSIKSYDLTKIAASVEALYRIRTLNTNEVRRLLKYEEIKEVWADEYMETKNYQEVNKKGGEEDGK</sequence>
<dbReference type="Proteomes" id="UP000070326">
    <property type="component" value="Unassembled WGS sequence"/>
</dbReference>
<gene>
    <name evidence="1" type="ORF">HMPREF3195_00136</name>
</gene>
<accession>A0A135YZ93</accession>
<name>A0A135YZ93_9FIRM</name>
<evidence type="ECO:0000313" key="1">
    <source>
        <dbReference type="EMBL" id="KXI14681.1"/>
    </source>
</evidence>
<evidence type="ECO:0000313" key="2">
    <source>
        <dbReference type="Proteomes" id="UP000070326"/>
    </source>
</evidence>
<dbReference type="InterPro" id="IPR006944">
    <property type="entry name" value="Phage/GTA_portal"/>
</dbReference>
<organism evidence="1 2">
    <name type="scientific">Peptostreptococcus anaerobius</name>
    <dbReference type="NCBI Taxonomy" id="1261"/>
    <lineage>
        <taxon>Bacteria</taxon>
        <taxon>Bacillati</taxon>
        <taxon>Bacillota</taxon>
        <taxon>Clostridia</taxon>
        <taxon>Peptostreptococcales</taxon>
        <taxon>Peptostreptococcaceae</taxon>
        <taxon>Peptostreptococcus</taxon>
    </lineage>
</organism>
<dbReference type="NCBIfam" id="TIGR01537">
    <property type="entry name" value="portal_HK97"/>
    <property type="match status" value="1"/>
</dbReference>
<dbReference type="InterPro" id="IPR006427">
    <property type="entry name" value="Portal_HK97"/>
</dbReference>
<protein>
    <submittedName>
        <fullName evidence="1">Phage portal protein, HK97 family</fullName>
    </submittedName>
</protein>
<dbReference type="RefSeq" id="WP_061101558.1">
    <property type="nucleotide sequence ID" value="NZ_KQ961784.1"/>
</dbReference>
<dbReference type="Pfam" id="PF04860">
    <property type="entry name" value="Phage_portal"/>
    <property type="match status" value="1"/>
</dbReference>